<gene>
    <name evidence="2" type="ORF">PRK78_000776</name>
</gene>
<feature type="region of interest" description="Disordered" evidence="1">
    <location>
        <begin position="335"/>
        <end position="354"/>
    </location>
</feature>
<sequence length="465" mass="50612">MSADLFAEFGKPGSLSHPTGGSSSSTESSNSTNHSRPSGTTSDANGNLTLIDFSSETQQLSSISQNKATHSIGTSEILFDASTEPVSNDASEDEWGEFESAEPDLVHEEIIQLTENGITAADCNLHNVTDQRRGDVTPKHSLPASLDLLSIDDTSPSPKSPLRAPLALDCGVQNKHLVKETQGNSEPVTAWPDFGDEDDWGDFAVGVEGESNRSDVSRTLQNAATFARTAQSPSVSQPVVSKLESNAQRRIVTPSPKAVRPTNIPPPAILLRLFPPLLERLRSKASGYATRSRAKAAFLPDDGLMEEITYNLKAMLHIIVGRSLRWKRDSMLSQSTKIGPASGRSGGMKLSSVNRSENVKEEKEVIEVLEIWKKCSGLLNSAITAGGRPPIQFVAGNMQVKIATAQEGALKAAHACALCGLRRDERVSKLDDDIDDIFEEWWIEHWGHSHCKRFWEASSIYLDQR</sequence>
<dbReference type="PANTHER" id="PTHR42084:SF1">
    <property type="entry name" value="SERINE_THREONINE-PROTEIN KINASE PPK6"/>
    <property type="match status" value="1"/>
</dbReference>
<reference evidence="2" key="1">
    <citation type="submission" date="2023-03" db="EMBL/GenBank/DDBJ databases">
        <title>Emydomyces testavorans Genome Sequence.</title>
        <authorList>
            <person name="Hoyer L."/>
        </authorList>
    </citation>
    <scope>NUCLEOTIDE SEQUENCE</scope>
    <source>
        <strain evidence="2">16-2883</strain>
    </source>
</reference>
<dbReference type="AlphaFoldDB" id="A0AAF0IFZ2"/>
<organism evidence="2 3">
    <name type="scientific">Emydomyces testavorans</name>
    <dbReference type="NCBI Taxonomy" id="2070801"/>
    <lineage>
        <taxon>Eukaryota</taxon>
        <taxon>Fungi</taxon>
        <taxon>Dikarya</taxon>
        <taxon>Ascomycota</taxon>
        <taxon>Pezizomycotina</taxon>
        <taxon>Eurotiomycetes</taxon>
        <taxon>Eurotiomycetidae</taxon>
        <taxon>Onygenales</taxon>
        <taxon>Nannizziopsiaceae</taxon>
        <taxon>Emydomyces</taxon>
    </lineage>
</organism>
<dbReference type="Proteomes" id="UP001219355">
    <property type="component" value="Chromosome 1"/>
</dbReference>
<evidence type="ECO:0000313" key="2">
    <source>
        <dbReference type="EMBL" id="WEW55347.1"/>
    </source>
</evidence>
<name>A0AAF0IFZ2_9EURO</name>
<feature type="region of interest" description="Disordered" evidence="1">
    <location>
        <begin position="1"/>
        <end position="53"/>
    </location>
</feature>
<dbReference type="PANTHER" id="PTHR42084">
    <property type="entry name" value="YALI0E26631P"/>
    <property type="match status" value="1"/>
</dbReference>
<protein>
    <submittedName>
        <fullName evidence="2">Uncharacterized protein</fullName>
    </submittedName>
</protein>
<feature type="region of interest" description="Disordered" evidence="1">
    <location>
        <begin position="76"/>
        <end position="96"/>
    </location>
</feature>
<accession>A0AAF0IFZ2</accession>
<evidence type="ECO:0000256" key="1">
    <source>
        <dbReference type="SAM" id="MobiDB-lite"/>
    </source>
</evidence>
<proteinExistence type="predicted"/>
<evidence type="ECO:0000313" key="3">
    <source>
        <dbReference type="Proteomes" id="UP001219355"/>
    </source>
</evidence>
<dbReference type="EMBL" id="CP120627">
    <property type="protein sequence ID" value="WEW55347.1"/>
    <property type="molecule type" value="Genomic_DNA"/>
</dbReference>
<feature type="compositionally biased region" description="Polar residues" evidence="1">
    <location>
        <begin position="36"/>
        <end position="53"/>
    </location>
</feature>
<feature type="compositionally biased region" description="Low complexity" evidence="1">
    <location>
        <begin position="12"/>
        <end position="35"/>
    </location>
</feature>
<keyword evidence="3" id="KW-1185">Reference proteome</keyword>